<evidence type="ECO:0000256" key="1">
    <source>
        <dbReference type="SAM" id="MobiDB-lite"/>
    </source>
</evidence>
<evidence type="ECO:0000313" key="3">
    <source>
        <dbReference type="Proteomes" id="UP000241587"/>
    </source>
</evidence>
<proteinExistence type="predicted"/>
<gene>
    <name evidence="2" type="ORF">FCULG_00012653</name>
</gene>
<dbReference type="AlphaFoldDB" id="A0A2T4GGA5"/>
<accession>A0A2T4GGA5</accession>
<organism evidence="2 3">
    <name type="scientific">Fusarium culmorum</name>
    <dbReference type="NCBI Taxonomy" id="5516"/>
    <lineage>
        <taxon>Eukaryota</taxon>
        <taxon>Fungi</taxon>
        <taxon>Dikarya</taxon>
        <taxon>Ascomycota</taxon>
        <taxon>Pezizomycotina</taxon>
        <taxon>Sordariomycetes</taxon>
        <taxon>Hypocreomycetidae</taxon>
        <taxon>Hypocreales</taxon>
        <taxon>Nectriaceae</taxon>
        <taxon>Fusarium</taxon>
    </lineage>
</organism>
<feature type="region of interest" description="Disordered" evidence="1">
    <location>
        <begin position="241"/>
        <end position="264"/>
    </location>
</feature>
<evidence type="ECO:0000313" key="2">
    <source>
        <dbReference type="EMBL" id="PTD02559.1"/>
    </source>
</evidence>
<protein>
    <submittedName>
        <fullName evidence="2">Uncharacterized protein</fullName>
    </submittedName>
</protein>
<dbReference type="Proteomes" id="UP000241587">
    <property type="component" value="Unassembled WGS sequence"/>
</dbReference>
<reference evidence="2 3" key="1">
    <citation type="submission" date="2018-02" db="EMBL/GenBank/DDBJ databases">
        <title>Fusarium culmorum secondary metabolites in fungal-bacterial-plant interactions.</title>
        <authorList>
            <person name="Schmidt R."/>
        </authorList>
    </citation>
    <scope>NUCLEOTIDE SEQUENCE [LARGE SCALE GENOMIC DNA]</scope>
    <source>
        <strain evidence="2 3">PV</strain>
    </source>
</reference>
<dbReference type="OrthoDB" id="5095609at2759"/>
<keyword evidence="3" id="KW-1185">Reference proteome</keyword>
<comment type="caution">
    <text evidence="2">The sequence shown here is derived from an EMBL/GenBank/DDBJ whole genome shotgun (WGS) entry which is preliminary data.</text>
</comment>
<name>A0A2T4GGA5_FUSCU</name>
<sequence length="742" mass="81534">MKKTLSFADSEITEALRSRLFYPVKPLAYPVAPHEDTCKGAARRWIARHDTVVRAFYRALASEPTLEVQKEPLVDKATSLRADIAVTIGNSRYFYDIQIVAIAKDSARSDPYETLREAAEEKRRKYRALGAFFQPIIISSGGLMELETAKTYPTEGPIGGRSPLEAQHQQAIAPIVEKGSIKKLLTFSKVPIPEKKLYARHARAFAIAASKAAEAFCKKPTEKALLSFLLLPRVLGLGLQKGGPRDLPRATEAPYSTEKPPKVANPAQRAVKLLERGFLGRASRTLIDPVPIAPNTEANRAILLEKHPIGPEKPFQRKTYPRPGQPVTEATVVKAITSIGKEKAPGLSGWTRPLLDLVIRGIPLKEWPLKDLQLEGLPVLGTYIGPIAGRRSFLAGKLATLEGALTALKDLPKQHSLLLLRGSIQLLLRHLQRQLCPIGLDDLWGEADSLIKEAILAIVARSPSEGGSYRGSPPTAPIAIEGPTAKEVLIEANKARLETFLQDLPTLYQQARLENASYLGRKWLGVLPIKKTLSFADSEITEALRSRLFYPVKPPSLPCSSCGAIVAFQHEDTCKGAARRWIARHDTVVRAFYRALASEPTLEIQKEPLVDKATSLRADIAVTIGNSRYFYDIQIVAIAKDSARSDPYETLREAAEEKRRKYRALGAFFQPIIISSGGLMELETAKTYRKLQDLVGPVAAAQLDSSIALALIRTRAISAASISKEAPRGIASSLWNPSRRDP</sequence>
<dbReference type="EMBL" id="PVEM01000017">
    <property type="protein sequence ID" value="PTD02559.1"/>
    <property type="molecule type" value="Genomic_DNA"/>
</dbReference>